<protein>
    <submittedName>
        <fullName evidence="1">Uncharacterized protein</fullName>
    </submittedName>
</protein>
<evidence type="ECO:0000313" key="2">
    <source>
        <dbReference type="Proteomes" id="UP000053477"/>
    </source>
</evidence>
<sequence>MTSVFELDGIVSILKVLLEVANELQAQFRPSRDRMVTKLSKSLKYLPVELLPQIFQYAVWERGENGGRDAVRLSHVSQAFRAIALQTRGLWTTIHSLDSPSQLKTFLHRAGPNEDIHAYIHSVPRTFVTICRPTMQRWKTLTFTQAREKETTQPFHGGPGLETALEKLLGFLKENSIKLLSLEEFNVHGHRGEKTRSLARRFAYESWALNLRTIRCLFFLPSPVRVSSVSTFICTLSLSGLDSLMRLLNFLLAVPNLSTFELELYGASKTRSNQSTRIPKCSLSYLTSFHLRLREFNLDEYRDQGEEYCIVTLMDVLRTPSLEKFAVSVEFCGLDDSHHSELDGVERTEALGRLSRALLSTNLSDYSRMVSLSYKFCIGGCMSLEPTISNPFRTTTLNIPFDRMLHIPTVTLSTPFRVVSVHPEDGADSRIQWSEQCRLRELKLIGCENMMSMDLKQIIGTLRVLGVWDNIEHIVVEDCVHLSYDEVEDVLGKEKLQFLHHV</sequence>
<dbReference type="EMBL" id="KQ086097">
    <property type="protein sequence ID" value="KLO08295.1"/>
    <property type="molecule type" value="Genomic_DNA"/>
</dbReference>
<accession>A0A0H2R8V7</accession>
<dbReference type="Proteomes" id="UP000053477">
    <property type="component" value="Unassembled WGS sequence"/>
</dbReference>
<dbReference type="OrthoDB" id="3365698at2759"/>
<reference evidence="1 2" key="1">
    <citation type="submission" date="2015-04" db="EMBL/GenBank/DDBJ databases">
        <title>Complete genome sequence of Schizopora paradoxa KUC8140, a cosmopolitan wood degrader in East Asia.</title>
        <authorList>
            <consortium name="DOE Joint Genome Institute"/>
            <person name="Min B."/>
            <person name="Park H."/>
            <person name="Jang Y."/>
            <person name="Kim J.-J."/>
            <person name="Kim K.H."/>
            <person name="Pangilinan J."/>
            <person name="Lipzen A."/>
            <person name="Riley R."/>
            <person name="Grigoriev I.V."/>
            <person name="Spatafora J.W."/>
            <person name="Choi I.-G."/>
        </authorList>
    </citation>
    <scope>NUCLEOTIDE SEQUENCE [LARGE SCALE GENOMIC DNA]</scope>
    <source>
        <strain evidence="1 2">KUC8140</strain>
    </source>
</reference>
<keyword evidence="2" id="KW-1185">Reference proteome</keyword>
<gene>
    <name evidence="1" type="ORF">SCHPADRAFT_1001041</name>
</gene>
<dbReference type="InParanoid" id="A0A0H2R8V7"/>
<dbReference type="AlphaFoldDB" id="A0A0H2R8V7"/>
<evidence type="ECO:0000313" key="1">
    <source>
        <dbReference type="EMBL" id="KLO08295.1"/>
    </source>
</evidence>
<proteinExistence type="predicted"/>
<organism evidence="1 2">
    <name type="scientific">Schizopora paradoxa</name>
    <dbReference type="NCBI Taxonomy" id="27342"/>
    <lineage>
        <taxon>Eukaryota</taxon>
        <taxon>Fungi</taxon>
        <taxon>Dikarya</taxon>
        <taxon>Basidiomycota</taxon>
        <taxon>Agaricomycotina</taxon>
        <taxon>Agaricomycetes</taxon>
        <taxon>Hymenochaetales</taxon>
        <taxon>Schizoporaceae</taxon>
        <taxon>Schizopora</taxon>
    </lineage>
</organism>
<dbReference type="Gene3D" id="1.20.1280.50">
    <property type="match status" value="1"/>
</dbReference>
<name>A0A0H2R8V7_9AGAM</name>